<reference evidence="5 6" key="1">
    <citation type="journal article" date="2019" name="Sci. Data">
        <title>Hybrid genome assembly and annotation of Danionella translucida.</title>
        <authorList>
            <person name="Kadobianskyi M."/>
            <person name="Schulze L."/>
            <person name="Schuelke M."/>
            <person name="Judkewitz B."/>
        </authorList>
    </citation>
    <scope>NUCLEOTIDE SEQUENCE [LARGE SCALE GENOMIC DNA]</scope>
    <source>
        <strain evidence="5 6">Bolton</strain>
    </source>
</reference>
<dbReference type="InterPro" id="IPR036179">
    <property type="entry name" value="Ig-like_dom_sf"/>
</dbReference>
<comment type="caution">
    <text evidence="5">The sequence shown here is derived from an EMBL/GenBank/DDBJ whole genome shotgun (WGS) entry which is preliminary data.</text>
</comment>
<dbReference type="SMART" id="SM00409">
    <property type="entry name" value="IG"/>
    <property type="match status" value="2"/>
</dbReference>
<gene>
    <name evidence="5" type="ORF">DNTS_024814</name>
</gene>
<feature type="region of interest" description="Disordered" evidence="1">
    <location>
        <begin position="385"/>
        <end position="460"/>
    </location>
</feature>
<dbReference type="EMBL" id="SRMA01025597">
    <property type="protein sequence ID" value="TRY92726.1"/>
    <property type="molecule type" value="Genomic_DNA"/>
</dbReference>
<keyword evidence="2" id="KW-0472">Membrane</keyword>
<feature type="chain" id="PRO_5022180808" description="Ig-like domain-containing protein" evidence="3">
    <location>
        <begin position="21"/>
        <end position="460"/>
    </location>
</feature>
<dbReference type="PANTHER" id="PTHR44969:SF1">
    <property type="entry name" value="CELL SURFACE A33 ANTIGEN"/>
    <property type="match status" value="1"/>
</dbReference>
<keyword evidence="2" id="KW-0812">Transmembrane</keyword>
<proteinExistence type="predicted"/>
<feature type="signal peptide" evidence="3">
    <location>
        <begin position="1"/>
        <end position="20"/>
    </location>
</feature>
<dbReference type="Pfam" id="PF13927">
    <property type="entry name" value="Ig_3"/>
    <property type="match status" value="1"/>
</dbReference>
<protein>
    <recommendedName>
        <fullName evidence="4">Ig-like domain-containing protein</fullName>
    </recommendedName>
</protein>
<dbReference type="PROSITE" id="PS50835">
    <property type="entry name" value="IG_LIKE"/>
    <property type="match status" value="2"/>
</dbReference>
<evidence type="ECO:0000259" key="4">
    <source>
        <dbReference type="PROSITE" id="PS50835"/>
    </source>
</evidence>
<name>A0A553QSH3_9TELE</name>
<dbReference type="SUPFAM" id="SSF48726">
    <property type="entry name" value="Immunoglobulin"/>
    <property type="match status" value="2"/>
</dbReference>
<evidence type="ECO:0000256" key="1">
    <source>
        <dbReference type="SAM" id="MobiDB-lite"/>
    </source>
</evidence>
<dbReference type="InterPro" id="IPR042474">
    <property type="entry name" value="A33"/>
</dbReference>
<dbReference type="OrthoDB" id="8825892at2759"/>
<dbReference type="InterPro" id="IPR007110">
    <property type="entry name" value="Ig-like_dom"/>
</dbReference>
<keyword evidence="2" id="KW-1133">Transmembrane helix</keyword>
<feature type="compositionally biased region" description="Basic and acidic residues" evidence="1">
    <location>
        <begin position="385"/>
        <end position="433"/>
    </location>
</feature>
<keyword evidence="3" id="KW-0732">Signal</keyword>
<sequence length="460" mass="53711">MMAGMFITLLFLLGLSVCSATITVKIPQKSYKIARGDNVTIPCGFTPQPDTSTMTIMWTATPNNPGDPVLSILTYFYPSKSIRVFKNYKGRAGLTVDITKGQADLQLYGLTNTDTRVYECTVQSVDDDGDSPSDTTNLIVLVAPSIPKCTVQGKTEYFQDITFNCSSEEGTPTPTYKWQIYDVNNMARPNPPKATDLNGVLSLYNISKDASGYYVCTSSNEIRSAKCNLTVAVMPPSMNMASTSVMIGAAAGVLLLFVIFIIICCYCRRRKDKNEEYAMGAPEGEEFTDHDPDEKDKPVDYKEERTVKSADRQDPPDDRSERSYDRRSDYNDRRDRRDNYDDRRDRYDDRNDDRRDQNDDRRDRYDDRRDRYDDRRDRYDDRRDRYDDRRDRYDDRRDQYDDRRDRYDDRSDRYNDRHDRYDDRRDRNDDRYNSDNYSEPYDSRSRPPSLPPNKPKDPKN</sequence>
<evidence type="ECO:0000256" key="3">
    <source>
        <dbReference type="SAM" id="SignalP"/>
    </source>
</evidence>
<dbReference type="GO" id="GO:0005886">
    <property type="term" value="C:plasma membrane"/>
    <property type="evidence" value="ECO:0007669"/>
    <property type="project" value="InterPro"/>
</dbReference>
<feature type="transmembrane region" description="Helical" evidence="2">
    <location>
        <begin position="245"/>
        <end position="267"/>
    </location>
</feature>
<accession>A0A553QSH3</accession>
<feature type="region of interest" description="Disordered" evidence="1">
    <location>
        <begin position="281"/>
        <end position="367"/>
    </location>
</feature>
<dbReference type="InterPro" id="IPR013783">
    <property type="entry name" value="Ig-like_fold"/>
</dbReference>
<dbReference type="Pfam" id="PF07686">
    <property type="entry name" value="V-set"/>
    <property type="match status" value="1"/>
</dbReference>
<feature type="domain" description="Ig-like" evidence="4">
    <location>
        <begin position="20"/>
        <end position="137"/>
    </location>
</feature>
<evidence type="ECO:0000313" key="5">
    <source>
        <dbReference type="EMBL" id="TRY92726.1"/>
    </source>
</evidence>
<dbReference type="InterPro" id="IPR003599">
    <property type="entry name" value="Ig_sub"/>
</dbReference>
<organism evidence="5 6">
    <name type="scientific">Danionella cerebrum</name>
    <dbReference type="NCBI Taxonomy" id="2873325"/>
    <lineage>
        <taxon>Eukaryota</taxon>
        <taxon>Metazoa</taxon>
        <taxon>Chordata</taxon>
        <taxon>Craniata</taxon>
        <taxon>Vertebrata</taxon>
        <taxon>Euteleostomi</taxon>
        <taxon>Actinopterygii</taxon>
        <taxon>Neopterygii</taxon>
        <taxon>Teleostei</taxon>
        <taxon>Ostariophysi</taxon>
        <taxon>Cypriniformes</taxon>
        <taxon>Danionidae</taxon>
        <taxon>Danioninae</taxon>
        <taxon>Danionella</taxon>
    </lineage>
</organism>
<dbReference type="Gene3D" id="2.60.40.10">
    <property type="entry name" value="Immunoglobulins"/>
    <property type="match status" value="2"/>
</dbReference>
<evidence type="ECO:0000313" key="6">
    <source>
        <dbReference type="Proteomes" id="UP000316079"/>
    </source>
</evidence>
<dbReference type="InterPro" id="IPR013106">
    <property type="entry name" value="Ig_V-set"/>
</dbReference>
<dbReference type="AlphaFoldDB" id="A0A553QSH3"/>
<feature type="domain" description="Ig-like" evidence="4">
    <location>
        <begin position="144"/>
        <end position="232"/>
    </location>
</feature>
<feature type="compositionally biased region" description="Basic and acidic residues" evidence="1">
    <location>
        <begin position="287"/>
        <end position="367"/>
    </location>
</feature>
<dbReference type="PANTHER" id="PTHR44969">
    <property type="entry name" value="CELL SURFACE A33 ANTIGEN"/>
    <property type="match status" value="1"/>
</dbReference>
<evidence type="ECO:0000256" key="2">
    <source>
        <dbReference type="SAM" id="Phobius"/>
    </source>
</evidence>
<keyword evidence="6" id="KW-1185">Reference proteome</keyword>
<dbReference type="Proteomes" id="UP000316079">
    <property type="component" value="Unassembled WGS sequence"/>
</dbReference>